<dbReference type="InterPro" id="IPR013083">
    <property type="entry name" value="Znf_RING/FYVE/PHD"/>
</dbReference>
<dbReference type="Gene3D" id="4.10.1000.10">
    <property type="entry name" value="Zinc finger, CCCH-type"/>
    <property type="match status" value="1"/>
</dbReference>
<dbReference type="Gene3D" id="2.30.30.1190">
    <property type="match status" value="1"/>
</dbReference>
<dbReference type="GO" id="GO:0061630">
    <property type="term" value="F:ubiquitin protein ligase activity"/>
    <property type="evidence" value="ECO:0007669"/>
    <property type="project" value="UniProtKB-EC"/>
</dbReference>
<dbReference type="Pfam" id="PF18044">
    <property type="entry name" value="zf-CCCH_4"/>
    <property type="match status" value="2"/>
</dbReference>
<name>A0AAD8XZB5_9STRA</name>
<dbReference type="InterPro" id="IPR017907">
    <property type="entry name" value="Znf_RING_CS"/>
</dbReference>
<gene>
    <name evidence="9" type="ORF">QTG54_012969</name>
</gene>
<dbReference type="EMBL" id="JATAAI010000029">
    <property type="protein sequence ID" value="KAK1736369.1"/>
    <property type="molecule type" value="Genomic_DNA"/>
</dbReference>
<keyword evidence="1 9" id="KW-0808">Transferase</keyword>
<evidence type="ECO:0000313" key="9">
    <source>
        <dbReference type="EMBL" id="KAK1736369.1"/>
    </source>
</evidence>
<dbReference type="EC" id="2.3.2.27" evidence="9"/>
<dbReference type="SMART" id="SM00356">
    <property type="entry name" value="ZnF_C3H1"/>
    <property type="match status" value="3"/>
</dbReference>
<feature type="zinc finger region" description="C3H1-type" evidence="6">
    <location>
        <begin position="199"/>
        <end position="229"/>
    </location>
</feature>
<dbReference type="Pfam" id="PF13639">
    <property type="entry name" value="zf-RING_2"/>
    <property type="match status" value="1"/>
</dbReference>
<dbReference type="Pfam" id="PF14608">
    <property type="entry name" value="zf-CCCH_2"/>
    <property type="match status" value="1"/>
</dbReference>
<dbReference type="SMART" id="SM00184">
    <property type="entry name" value="RING"/>
    <property type="match status" value="1"/>
</dbReference>
<evidence type="ECO:0000256" key="3">
    <source>
        <dbReference type="ARBA" id="ARBA00022737"/>
    </source>
</evidence>
<keyword evidence="10" id="KW-1185">Reference proteome</keyword>
<dbReference type="InterPro" id="IPR001841">
    <property type="entry name" value="Znf_RING"/>
</dbReference>
<dbReference type="AlphaFoldDB" id="A0AAD8XZB5"/>
<keyword evidence="5 6" id="KW-0862">Zinc</keyword>
<dbReference type="GO" id="GO:0008270">
    <property type="term" value="F:zinc ion binding"/>
    <property type="evidence" value="ECO:0007669"/>
    <property type="project" value="UniProtKB-KW"/>
</dbReference>
<dbReference type="InterPro" id="IPR041367">
    <property type="entry name" value="Znf-CCCH_4"/>
</dbReference>
<dbReference type="InterPro" id="IPR000571">
    <property type="entry name" value="Znf_CCCH"/>
</dbReference>
<feature type="zinc finger region" description="C3H1-type" evidence="6">
    <location>
        <begin position="57"/>
        <end position="84"/>
    </location>
</feature>
<dbReference type="SUPFAM" id="SSF57850">
    <property type="entry name" value="RING/U-box"/>
    <property type="match status" value="1"/>
</dbReference>
<accession>A0AAD8XZB5</accession>
<feature type="non-terminal residue" evidence="9">
    <location>
        <position position="396"/>
    </location>
</feature>
<dbReference type="Proteomes" id="UP001224775">
    <property type="component" value="Unassembled WGS sequence"/>
</dbReference>
<dbReference type="SUPFAM" id="SSF90229">
    <property type="entry name" value="CCCH zinc finger"/>
    <property type="match status" value="2"/>
</dbReference>
<evidence type="ECO:0000259" key="7">
    <source>
        <dbReference type="PROSITE" id="PS50089"/>
    </source>
</evidence>
<dbReference type="PROSITE" id="PS00518">
    <property type="entry name" value="ZF_RING_1"/>
    <property type="match status" value="1"/>
</dbReference>
<keyword evidence="4 6" id="KW-0863">Zinc-finger</keyword>
<comment type="caution">
    <text evidence="9">The sequence shown here is derived from an EMBL/GenBank/DDBJ whole genome shotgun (WGS) entry which is preliminary data.</text>
</comment>
<evidence type="ECO:0000256" key="4">
    <source>
        <dbReference type="ARBA" id="ARBA00022771"/>
    </source>
</evidence>
<feature type="domain" description="RING-type" evidence="7">
    <location>
        <begin position="118"/>
        <end position="170"/>
    </location>
</feature>
<dbReference type="PROSITE" id="PS50103">
    <property type="entry name" value="ZF_C3H1"/>
    <property type="match status" value="3"/>
</dbReference>
<dbReference type="InterPro" id="IPR045072">
    <property type="entry name" value="MKRN-like"/>
</dbReference>
<keyword evidence="9" id="KW-0012">Acyltransferase</keyword>
<keyword evidence="2 6" id="KW-0479">Metal-binding</keyword>
<keyword evidence="3" id="KW-0677">Repeat</keyword>
<evidence type="ECO:0000256" key="1">
    <source>
        <dbReference type="ARBA" id="ARBA00022679"/>
    </source>
</evidence>
<evidence type="ECO:0000256" key="5">
    <source>
        <dbReference type="ARBA" id="ARBA00022833"/>
    </source>
</evidence>
<feature type="domain" description="C3H1-type" evidence="8">
    <location>
        <begin position="199"/>
        <end position="229"/>
    </location>
</feature>
<evidence type="ECO:0000313" key="10">
    <source>
        <dbReference type="Proteomes" id="UP001224775"/>
    </source>
</evidence>
<evidence type="ECO:0000259" key="8">
    <source>
        <dbReference type="PROSITE" id="PS50103"/>
    </source>
</evidence>
<dbReference type="PANTHER" id="PTHR11224">
    <property type="entry name" value="MAKORIN-RELATED"/>
    <property type="match status" value="1"/>
</dbReference>
<dbReference type="PROSITE" id="PS50089">
    <property type="entry name" value="ZF_RING_2"/>
    <property type="match status" value="1"/>
</dbReference>
<dbReference type="PANTHER" id="PTHR11224:SF10">
    <property type="entry name" value="IP09428P-RELATED"/>
    <property type="match status" value="1"/>
</dbReference>
<evidence type="ECO:0000256" key="6">
    <source>
        <dbReference type="PROSITE-ProRule" id="PRU00723"/>
    </source>
</evidence>
<sequence>MTTNMQAKPSKATMSKNTTSSEPALCRFYFQNQQCRYGSSCRFSHEAPKEGMTRVEILSMIPCPYYARGVCSYGDDCELLHQQQQNHEGGPTKFSLYNRKHKSKKKVEEEEEVIDTTCGICLENVYNTQHKQFGLLSCCNHIFCHTCLMEWRCRSSEISSSSRRVCPTCREPSNYVIPSHTFPTNPSQKLDIVQNYKQKCSTIPCRKFVNGKLGSCPFGRDCFYAHQDESGVDVKDRDKTMQELFEERERHRNRNRRNNRDSDLDMIAETLMMMALQRQFLRGERRPRRGQAIDDDDDDGDDASFGIDDMYFNSFQWVTQVTKMVYPCQCINFSRPWVPLTVMKTIHSMMVVMMTILCHRWRIWMTILCHRWRIWMTILCHRWRIWMTILCHRWRI</sequence>
<dbReference type="GO" id="GO:0000209">
    <property type="term" value="P:protein polyubiquitination"/>
    <property type="evidence" value="ECO:0007669"/>
    <property type="project" value="InterPro"/>
</dbReference>
<feature type="domain" description="C3H1-type" evidence="8">
    <location>
        <begin position="57"/>
        <end position="84"/>
    </location>
</feature>
<proteinExistence type="predicted"/>
<evidence type="ECO:0000256" key="2">
    <source>
        <dbReference type="ARBA" id="ARBA00022723"/>
    </source>
</evidence>
<feature type="zinc finger region" description="C3H1-type" evidence="6">
    <location>
        <begin position="20"/>
        <end position="48"/>
    </location>
</feature>
<feature type="domain" description="C3H1-type" evidence="8">
    <location>
        <begin position="20"/>
        <end position="48"/>
    </location>
</feature>
<organism evidence="9 10">
    <name type="scientific">Skeletonema marinoi</name>
    <dbReference type="NCBI Taxonomy" id="267567"/>
    <lineage>
        <taxon>Eukaryota</taxon>
        <taxon>Sar</taxon>
        <taxon>Stramenopiles</taxon>
        <taxon>Ochrophyta</taxon>
        <taxon>Bacillariophyta</taxon>
        <taxon>Coscinodiscophyceae</taxon>
        <taxon>Thalassiosirophycidae</taxon>
        <taxon>Thalassiosirales</taxon>
        <taxon>Skeletonemataceae</taxon>
        <taxon>Skeletonema</taxon>
        <taxon>Skeletonema marinoi-dohrnii complex</taxon>
    </lineage>
</organism>
<dbReference type="Gene3D" id="3.30.40.10">
    <property type="entry name" value="Zinc/RING finger domain, C3HC4 (zinc finger)"/>
    <property type="match status" value="1"/>
</dbReference>
<reference evidence="9" key="1">
    <citation type="submission" date="2023-06" db="EMBL/GenBank/DDBJ databases">
        <title>Survivors Of The Sea: Transcriptome response of Skeletonema marinoi to long-term dormancy.</title>
        <authorList>
            <person name="Pinder M.I.M."/>
            <person name="Kourtchenko O."/>
            <person name="Robertson E.K."/>
            <person name="Larsson T."/>
            <person name="Maumus F."/>
            <person name="Osuna-Cruz C.M."/>
            <person name="Vancaester E."/>
            <person name="Stenow R."/>
            <person name="Vandepoele K."/>
            <person name="Ploug H."/>
            <person name="Bruchert V."/>
            <person name="Godhe A."/>
            <person name="Topel M."/>
        </authorList>
    </citation>
    <scope>NUCLEOTIDE SEQUENCE</scope>
    <source>
        <strain evidence="9">R05AC</strain>
    </source>
</reference>
<protein>
    <submittedName>
        <fullName evidence="9">Makorin-related protein</fullName>
        <ecNumber evidence="9">2.3.2.27</ecNumber>
    </submittedName>
</protein>
<dbReference type="InterPro" id="IPR036855">
    <property type="entry name" value="Znf_CCCH_sf"/>
</dbReference>